<proteinExistence type="predicted"/>
<comment type="caution">
    <text evidence="2">The sequence shown here is derived from an EMBL/GenBank/DDBJ whole genome shotgun (WGS) entry which is preliminary data.</text>
</comment>
<evidence type="ECO:0000313" key="2">
    <source>
        <dbReference type="EMBL" id="PFE05366.1"/>
    </source>
</evidence>
<dbReference type="EMBL" id="NTRR01000134">
    <property type="protein sequence ID" value="PFE05366.1"/>
    <property type="molecule type" value="Genomic_DNA"/>
</dbReference>
<dbReference type="AlphaFoldDB" id="A0A2A8ZPS9"/>
<feature type="domain" description="Clostridial binary toxin B/anthrax toxin PA" evidence="1">
    <location>
        <begin position="25"/>
        <end position="125"/>
    </location>
</feature>
<dbReference type="Gene3D" id="3.10.20.110">
    <property type="match status" value="1"/>
</dbReference>
<gene>
    <name evidence="2" type="ORF">CN307_33175</name>
</gene>
<accession>A0A2A8ZPS9</accession>
<evidence type="ECO:0000313" key="3">
    <source>
        <dbReference type="Proteomes" id="UP000220032"/>
    </source>
</evidence>
<dbReference type="Pfam" id="PF17476">
    <property type="entry name" value="Binary_toxB_3"/>
    <property type="match status" value="1"/>
</dbReference>
<sequence>MFDNTFKNEFDNKIYNELKNESDKIKTKTASIILTNGVTAIERSFATKDPNTPKDSIPELTLEEAIQIGFKTTEKEGLLYWVDENNNKVPIYETAVEIYYDEKTAKEIQTQLNILNDNRVYNVTLISGMAITIKATNK</sequence>
<protein>
    <recommendedName>
        <fullName evidence="1">Clostridial binary toxin B/anthrax toxin PA domain-containing protein</fullName>
    </recommendedName>
</protein>
<dbReference type="InterPro" id="IPR035331">
    <property type="entry name" value="Binary_toxB_3"/>
</dbReference>
<reference evidence="2 3" key="1">
    <citation type="submission" date="2017-09" db="EMBL/GenBank/DDBJ databases">
        <title>Large-scale bioinformatics analysis of Bacillus genomes uncovers conserved roles of natural products in bacterial physiology.</title>
        <authorList>
            <consortium name="Agbiome Team Llc"/>
            <person name="Bleich R.M."/>
            <person name="Grubbs K.J."/>
            <person name="Santa Maria K.C."/>
            <person name="Allen S.E."/>
            <person name="Farag S."/>
            <person name="Shank E.A."/>
            <person name="Bowers A."/>
        </authorList>
    </citation>
    <scope>NUCLEOTIDE SEQUENCE [LARGE SCALE GENOMIC DNA]</scope>
    <source>
        <strain evidence="2 3">AFS022681</strain>
    </source>
</reference>
<dbReference type="SUPFAM" id="SSF56988">
    <property type="entry name" value="Anthrax protective antigen"/>
    <property type="match status" value="1"/>
</dbReference>
<evidence type="ECO:0000259" key="1">
    <source>
        <dbReference type="Pfam" id="PF17476"/>
    </source>
</evidence>
<organism evidence="2 3">
    <name type="scientific">Bacillus cereus</name>
    <dbReference type="NCBI Taxonomy" id="1396"/>
    <lineage>
        <taxon>Bacteria</taxon>
        <taxon>Bacillati</taxon>
        <taxon>Bacillota</taxon>
        <taxon>Bacilli</taxon>
        <taxon>Bacillales</taxon>
        <taxon>Bacillaceae</taxon>
        <taxon>Bacillus</taxon>
        <taxon>Bacillus cereus group</taxon>
    </lineage>
</organism>
<dbReference type="Proteomes" id="UP000220032">
    <property type="component" value="Unassembled WGS sequence"/>
</dbReference>
<dbReference type="RefSeq" id="WP_098344309.1">
    <property type="nucleotide sequence ID" value="NZ_NTRR01000134.1"/>
</dbReference>
<name>A0A2A8ZPS9_BACCE</name>